<feature type="domain" description="N-acetyltransferase" evidence="3">
    <location>
        <begin position="207"/>
        <end position="362"/>
    </location>
</feature>
<evidence type="ECO:0000313" key="4">
    <source>
        <dbReference type="EMBL" id="GGK81325.1"/>
    </source>
</evidence>
<accession>A0AA37F6D3</accession>
<dbReference type="GO" id="GO:0008270">
    <property type="term" value="F:zinc ion binding"/>
    <property type="evidence" value="ECO:0007669"/>
    <property type="project" value="InterPro"/>
</dbReference>
<dbReference type="InterPro" id="IPR016181">
    <property type="entry name" value="Acyl_CoA_acyltransferase"/>
</dbReference>
<dbReference type="Pfam" id="PF00583">
    <property type="entry name" value="Acetyltransf_1"/>
    <property type="match status" value="1"/>
</dbReference>
<name>A0AA37F6D3_9ACTN</name>
<dbReference type="InterPro" id="IPR013215">
    <property type="entry name" value="Cbl-indep_Met_Synth_N"/>
</dbReference>
<dbReference type="SUPFAM" id="SSF55729">
    <property type="entry name" value="Acyl-CoA N-acyltransferases (Nat)"/>
    <property type="match status" value="1"/>
</dbReference>
<reference evidence="4" key="2">
    <citation type="submission" date="2022-09" db="EMBL/GenBank/DDBJ databases">
        <authorList>
            <person name="Sun Q."/>
            <person name="Ohkuma M."/>
        </authorList>
    </citation>
    <scope>NUCLEOTIDE SEQUENCE</scope>
    <source>
        <strain evidence="4">JCM 3093</strain>
    </source>
</reference>
<feature type="region of interest" description="Disordered" evidence="2">
    <location>
        <begin position="1"/>
        <end position="30"/>
    </location>
</feature>
<reference evidence="4" key="1">
    <citation type="journal article" date="2014" name="Int. J. Syst. Evol. Microbiol.">
        <title>Complete genome sequence of Corynebacterium casei LMG S-19264T (=DSM 44701T), isolated from a smear-ripened cheese.</title>
        <authorList>
            <consortium name="US DOE Joint Genome Institute (JGI-PGF)"/>
            <person name="Walter F."/>
            <person name="Albersmeier A."/>
            <person name="Kalinowski J."/>
            <person name="Ruckert C."/>
        </authorList>
    </citation>
    <scope>NUCLEOTIDE SEQUENCE</scope>
    <source>
        <strain evidence="4">JCM 3093</strain>
    </source>
</reference>
<dbReference type="InterPro" id="IPR000182">
    <property type="entry name" value="GNAT_dom"/>
</dbReference>
<dbReference type="SUPFAM" id="SSF51726">
    <property type="entry name" value="UROD/MetE-like"/>
    <property type="match status" value="1"/>
</dbReference>
<dbReference type="InterPro" id="IPR038071">
    <property type="entry name" value="UROD/MetE-like_sf"/>
</dbReference>
<dbReference type="GO" id="GO:0008652">
    <property type="term" value="P:amino acid biosynthetic process"/>
    <property type="evidence" value="ECO:0007669"/>
    <property type="project" value="InterPro"/>
</dbReference>
<evidence type="ECO:0000313" key="5">
    <source>
        <dbReference type="Proteomes" id="UP000627984"/>
    </source>
</evidence>
<dbReference type="Gene3D" id="3.40.630.30">
    <property type="match status" value="1"/>
</dbReference>
<protein>
    <recommendedName>
        <fullName evidence="3">N-acetyltransferase domain-containing protein</fullName>
    </recommendedName>
</protein>
<organism evidence="4 5">
    <name type="scientific">Planomonospora parontospora</name>
    <dbReference type="NCBI Taxonomy" id="58119"/>
    <lineage>
        <taxon>Bacteria</taxon>
        <taxon>Bacillati</taxon>
        <taxon>Actinomycetota</taxon>
        <taxon>Actinomycetes</taxon>
        <taxon>Streptosporangiales</taxon>
        <taxon>Streptosporangiaceae</taxon>
        <taxon>Planomonospora</taxon>
    </lineage>
</organism>
<dbReference type="PANTHER" id="PTHR30519">
    <property type="entry name" value="5-METHYLTETRAHYDROPTEROYLTRIGLUTAMATE--HOMOCYSTEINE METHYLTRANSFERASE"/>
    <property type="match status" value="1"/>
</dbReference>
<dbReference type="GO" id="GO:0016747">
    <property type="term" value="F:acyltransferase activity, transferring groups other than amino-acyl groups"/>
    <property type="evidence" value="ECO:0007669"/>
    <property type="project" value="InterPro"/>
</dbReference>
<evidence type="ECO:0000256" key="2">
    <source>
        <dbReference type="SAM" id="MobiDB-lite"/>
    </source>
</evidence>
<proteinExistence type="predicted"/>
<dbReference type="Proteomes" id="UP000627984">
    <property type="component" value="Unassembled WGS sequence"/>
</dbReference>
<dbReference type="PROSITE" id="PS51186">
    <property type="entry name" value="GNAT"/>
    <property type="match status" value="1"/>
</dbReference>
<dbReference type="Pfam" id="PF08267">
    <property type="entry name" value="Meth_synt_1"/>
    <property type="match status" value="1"/>
</dbReference>
<comment type="caution">
    <text evidence="4">The sequence shown here is derived from an EMBL/GenBank/DDBJ whole genome shotgun (WGS) entry which is preliminary data.</text>
</comment>
<dbReference type="AlphaFoldDB" id="A0AA37F6D3"/>
<gene>
    <name evidence="4" type="ORF">GCM10010126_45810</name>
</gene>
<dbReference type="EMBL" id="BMQD01000014">
    <property type="protein sequence ID" value="GGK81325.1"/>
    <property type="molecule type" value="Genomic_DNA"/>
</dbReference>
<keyword evidence="1" id="KW-0677">Repeat</keyword>
<dbReference type="GO" id="GO:0003871">
    <property type="term" value="F:5-methyltetrahydropteroyltriglutamate-homocysteine S-methyltransferase activity"/>
    <property type="evidence" value="ECO:0007669"/>
    <property type="project" value="InterPro"/>
</dbReference>
<dbReference type="CDD" id="cd04301">
    <property type="entry name" value="NAT_SF"/>
    <property type="match status" value="1"/>
</dbReference>
<evidence type="ECO:0000256" key="1">
    <source>
        <dbReference type="ARBA" id="ARBA00022737"/>
    </source>
</evidence>
<dbReference type="Gene3D" id="3.20.20.210">
    <property type="match status" value="1"/>
</dbReference>
<evidence type="ECO:0000259" key="3">
    <source>
        <dbReference type="PROSITE" id="PS51186"/>
    </source>
</evidence>
<sequence length="362" mass="39709">MDPAGTVRVQAGFPASGTLRPSGARMTTARPQPFPTATILGYPRIGPGRELKRALESYWDGRSTLDELRRTGAALRERAWRRLTGLGLQALPSNTFSLYDQVLDTALLLGAVPERYRSATDEDTCFAMARGTDGVAPLRMTKWFDTNCERTRCSPARRTGRSKLAVKKIPDGRPNKALVSGQKTAGVSSRTWTTIPAMTSSFSSTPIEIRLASSEDASVLAQLNDFVHAVHARNRPDIFRAEPAAEDLLPIFEAHLAREDVRVFIAQVEGRPIGYALSIIVDRPGDALMQARTFIILEHLAVASDAIRTGVGTALVDAVRATGRQMGCSRLLTEVWDFNTEAMAFYEKAGFVPMRHLLEQPL</sequence>